<keyword evidence="6" id="KW-0479">Metal-binding</keyword>
<name>A0A6J6PDT2_9ZZZZ</name>
<dbReference type="EMBL" id="CAFBAA010000006">
    <property type="protein sequence ID" value="CAB4841439.1"/>
    <property type="molecule type" value="Genomic_DNA"/>
</dbReference>
<evidence type="ECO:0000256" key="10">
    <source>
        <dbReference type="ARBA" id="ARBA00023004"/>
    </source>
</evidence>
<dbReference type="GO" id="GO:0051537">
    <property type="term" value="F:2 iron, 2 sulfur cluster binding"/>
    <property type="evidence" value="ECO:0007669"/>
    <property type="project" value="UniProtKB-KW"/>
</dbReference>
<dbReference type="InterPro" id="IPR050415">
    <property type="entry name" value="MRET"/>
</dbReference>
<feature type="transmembrane region" description="Helical" evidence="13">
    <location>
        <begin position="162"/>
        <end position="189"/>
    </location>
</feature>
<dbReference type="Pfam" id="PF00175">
    <property type="entry name" value="NAD_binding_1"/>
    <property type="match status" value="1"/>
</dbReference>
<feature type="transmembrane region" description="Helical" evidence="13">
    <location>
        <begin position="195"/>
        <end position="215"/>
    </location>
</feature>
<evidence type="ECO:0000256" key="3">
    <source>
        <dbReference type="ARBA" id="ARBA00022630"/>
    </source>
</evidence>
<dbReference type="SUPFAM" id="SSF63380">
    <property type="entry name" value="Riboflavin synthase domain-like"/>
    <property type="match status" value="1"/>
</dbReference>
<evidence type="ECO:0000313" key="18">
    <source>
        <dbReference type="EMBL" id="CAB5077940.1"/>
    </source>
</evidence>
<dbReference type="GO" id="GO:0016020">
    <property type="term" value="C:membrane"/>
    <property type="evidence" value="ECO:0007669"/>
    <property type="project" value="UniProtKB-SubCell"/>
</dbReference>
<dbReference type="EMBL" id="CAEZXN010000018">
    <property type="protein sequence ID" value="CAB4696826.1"/>
    <property type="molecule type" value="Genomic_DNA"/>
</dbReference>
<dbReference type="AlphaFoldDB" id="A0A6J6PDT2"/>
<dbReference type="EMBL" id="CAEZXB010000005">
    <property type="protein sequence ID" value="CAB4670969.1"/>
    <property type="molecule type" value="Genomic_DNA"/>
</dbReference>
<dbReference type="Pfam" id="PF08022">
    <property type="entry name" value="FAD_binding_8"/>
    <property type="match status" value="1"/>
</dbReference>
<dbReference type="CDD" id="cd06198">
    <property type="entry name" value="FNR_like_3"/>
    <property type="match status" value="1"/>
</dbReference>
<feature type="transmembrane region" description="Helical" evidence="13">
    <location>
        <begin position="49"/>
        <end position="70"/>
    </location>
</feature>
<dbReference type="EMBL" id="CAFBRC010000127">
    <property type="protein sequence ID" value="CAB5077940.1"/>
    <property type="molecule type" value="Genomic_DNA"/>
</dbReference>
<evidence type="ECO:0000259" key="14">
    <source>
        <dbReference type="PROSITE" id="PS51384"/>
    </source>
</evidence>
<feature type="transmembrane region" description="Helical" evidence="13">
    <location>
        <begin position="12"/>
        <end position="37"/>
    </location>
</feature>
<evidence type="ECO:0000256" key="13">
    <source>
        <dbReference type="SAM" id="Phobius"/>
    </source>
</evidence>
<dbReference type="InterPro" id="IPR017938">
    <property type="entry name" value="Riboflavin_synthase-like_b-brl"/>
</dbReference>
<evidence type="ECO:0000313" key="16">
    <source>
        <dbReference type="EMBL" id="CAB4696826.1"/>
    </source>
</evidence>
<evidence type="ECO:0000313" key="17">
    <source>
        <dbReference type="EMBL" id="CAB4841439.1"/>
    </source>
</evidence>
<dbReference type="InterPro" id="IPR001433">
    <property type="entry name" value="OxRdtase_FAD/NAD-bd"/>
</dbReference>
<keyword evidence="5" id="KW-0001">2Fe-2S</keyword>
<organism evidence="16">
    <name type="scientific">freshwater metagenome</name>
    <dbReference type="NCBI Taxonomy" id="449393"/>
    <lineage>
        <taxon>unclassified sequences</taxon>
        <taxon>metagenomes</taxon>
        <taxon>ecological metagenomes</taxon>
    </lineage>
</organism>
<evidence type="ECO:0000256" key="8">
    <source>
        <dbReference type="ARBA" id="ARBA00022989"/>
    </source>
</evidence>
<sequence length="446" mass="49623">MSRKSVKRFNRAGDSAALVVGLGLGLTIALEVISLTAEDLHKSSGLITIASRFAALIGTYLVLVGLLLVARIPWVERSVGHDRMVTWHRKLGPWSLYLILLHVILVVVGYSGNDGIPVYKEFWNMVTTYSWMLPALVGFILMMAAGVTSYRKARAKMSYETWWIIHLYTYLAIALSFMHQVLTGVMFISHPLAKTWWIAMYIFVGGSMVLWRVLLPLVRSLVHGLVVEKVVVEGPGVVSVHIRGRRLDKMGARGGHFFGWRFLTKNDWWQSHPYSLSAAPHSKLLRITVKDLGDHSRSLAHLKPGTRVLAEGPYGIFTANRAAGKHVLLVGGGVGITPLRALMEEFPKGASIDVIYRASREDDVVLHKELNFLAQQLNARIHYMIGPRAQFPLTPAHMASVVPHVALCDVFVCGPEALVHRVRHTVEALGVPSDRFHDEAFAFHGE</sequence>
<dbReference type="GO" id="GO:0046872">
    <property type="term" value="F:metal ion binding"/>
    <property type="evidence" value="ECO:0007669"/>
    <property type="project" value="UniProtKB-KW"/>
</dbReference>
<keyword evidence="8 13" id="KW-1133">Transmembrane helix</keyword>
<dbReference type="Gene3D" id="3.40.50.80">
    <property type="entry name" value="Nucleotide-binding domain of ferredoxin-NADP reductase (FNR) module"/>
    <property type="match status" value="1"/>
</dbReference>
<proteinExistence type="predicted"/>
<keyword evidence="10" id="KW-0408">Iron</keyword>
<dbReference type="InterPro" id="IPR013112">
    <property type="entry name" value="FAD-bd_8"/>
</dbReference>
<evidence type="ECO:0000256" key="5">
    <source>
        <dbReference type="ARBA" id="ARBA00022714"/>
    </source>
</evidence>
<keyword evidence="12 13" id="KW-0472">Membrane</keyword>
<dbReference type="PANTHER" id="PTHR47354:SF8">
    <property type="entry name" value="1,2-PHENYLACETYL-COA EPOXIDASE, SUBUNIT E"/>
    <property type="match status" value="1"/>
</dbReference>
<evidence type="ECO:0000256" key="7">
    <source>
        <dbReference type="ARBA" id="ARBA00022827"/>
    </source>
</evidence>
<dbReference type="InterPro" id="IPR013130">
    <property type="entry name" value="Fe3_Rdtase_TM_dom"/>
</dbReference>
<evidence type="ECO:0000313" key="15">
    <source>
        <dbReference type="EMBL" id="CAB4670969.1"/>
    </source>
</evidence>
<feature type="transmembrane region" description="Helical" evidence="13">
    <location>
        <begin position="91"/>
        <end position="111"/>
    </location>
</feature>
<dbReference type="PANTHER" id="PTHR47354">
    <property type="entry name" value="NADH OXIDOREDUCTASE HCR"/>
    <property type="match status" value="1"/>
</dbReference>
<evidence type="ECO:0000256" key="4">
    <source>
        <dbReference type="ARBA" id="ARBA00022692"/>
    </source>
</evidence>
<keyword evidence="9" id="KW-0560">Oxidoreductase</keyword>
<dbReference type="InterPro" id="IPR017927">
    <property type="entry name" value="FAD-bd_FR_type"/>
</dbReference>
<comment type="cofactor">
    <cofactor evidence="1">
        <name>FAD</name>
        <dbReference type="ChEBI" id="CHEBI:57692"/>
    </cofactor>
</comment>
<evidence type="ECO:0000256" key="12">
    <source>
        <dbReference type="ARBA" id="ARBA00023136"/>
    </source>
</evidence>
<evidence type="ECO:0000256" key="11">
    <source>
        <dbReference type="ARBA" id="ARBA00023014"/>
    </source>
</evidence>
<feature type="domain" description="FAD-binding FR-type" evidence="14">
    <location>
        <begin position="219"/>
        <end position="320"/>
    </location>
</feature>
<dbReference type="Gene3D" id="2.40.30.10">
    <property type="entry name" value="Translation factors"/>
    <property type="match status" value="1"/>
</dbReference>
<gene>
    <name evidence="15" type="ORF">UFOPK2342_00437</name>
    <name evidence="16" type="ORF">UFOPK2423_00923</name>
    <name evidence="17" type="ORF">UFOPK3266_00380</name>
    <name evidence="18" type="ORF">UFOPK4367_01417</name>
</gene>
<protein>
    <submittedName>
        <fullName evidence="16">Unannotated protein</fullName>
    </submittedName>
</protein>
<feature type="transmembrane region" description="Helical" evidence="13">
    <location>
        <begin position="131"/>
        <end position="150"/>
    </location>
</feature>
<keyword evidence="11" id="KW-0411">Iron-sulfur</keyword>
<evidence type="ECO:0000256" key="2">
    <source>
        <dbReference type="ARBA" id="ARBA00004141"/>
    </source>
</evidence>
<evidence type="ECO:0000256" key="1">
    <source>
        <dbReference type="ARBA" id="ARBA00001974"/>
    </source>
</evidence>
<dbReference type="GO" id="GO:0016491">
    <property type="term" value="F:oxidoreductase activity"/>
    <property type="evidence" value="ECO:0007669"/>
    <property type="project" value="UniProtKB-KW"/>
</dbReference>
<dbReference type="GO" id="GO:0050660">
    <property type="term" value="F:flavin adenine dinucleotide binding"/>
    <property type="evidence" value="ECO:0007669"/>
    <property type="project" value="TreeGrafter"/>
</dbReference>
<keyword evidence="4 13" id="KW-0812">Transmembrane</keyword>
<accession>A0A6J6PDT2</accession>
<comment type="subcellular location">
    <subcellularLocation>
        <location evidence="2">Membrane</location>
        <topology evidence="2">Multi-pass membrane protein</topology>
    </subcellularLocation>
</comment>
<keyword evidence="3" id="KW-0285">Flavoprotein</keyword>
<reference evidence="16" key="1">
    <citation type="submission" date="2020-05" db="EMBL/GenBank/DDBJ databases">
        <authorList>
            <person name="Chiriac C."/>
            <person name="Salcher M."/>
            <person name="Ghai R."/>
            <person name="Kavagutti S V."/>
        </authorList>
    </citation>
    <scope>NUCLEOTIDE SEQUENCE</scope>
</reference>
<dbReference type="PROSITE" id="PS51384">
    <property type="entry name" value="FAD_FR"/>
    <property type="match status" value="1"/>
</dbReference>
<keyword evidence="7" id="KW-0274">FAD</keyword>
<evidence type="ECO:0000256" key="9">
    <source>
        <dbReference type="ARBA" id="ARBA00023002"/>
    </source>
</evidence>
<evidence type="ECO:0000256" key="6">
    <source>
        <dbReference type="ARBA" id="ARBA00022723"/>
    </source>
</evidence>
<dbReference type="SUPFAM" id="SSF52343">
    <property type="entry name" value="Ferredoxin reductase-like, C-terminal NADP-linked domain"/>
    <property type="match status" value="1"/>
</dbReference>
<dbReference type="InterPro" id="IPR039261">
    <property type="entry name" value="FNR_nucleotide-bd"/>
</dbReference>
<dbReference type="Pfam" id="PF01794">
    <property type="entry name" value="Ferric_reduct"/>
    <property type="match status" value="1"/>
</dbReference>